<accession>E5AST8</accession>
<dbReference type="KEGG" id="brh:RBRH_02534"/>
<feature type="transmembrane region" description="Helical" evidence="2">
    <location>
        <begin position="41"/>
        <end position="59"/>
    </location>
</feature>
<evidence type="ECO:0000256" key="1">
    <source>
        <dbReference type="ARBA" id="ARBA00005698"/>
    </source>
</evidence>
<feature type="region of interest" description="Disordered" evidence="3">
    <location>
        <begin position="1"/>
        <end position="30"/>
    </location>
</feature>
<evidence type="ECO:0000256" key="2">
    <source>
        <dbReference type="RuleBase" id="RU004429"/>
    </source>
</evidence>
<dbReference type="InterPro" id="IPR001457">
    <property type="entry name" value="NADH_UbQ/plastoQ_OxRdtase_su6"/>
</dbReference>
<keyword evidence="2" id="KW-0812">Transmembrane</keyword>
<keyword evidence="2" id="KW-1003">Cell membrane</keyword>
<dbReference type="Gene3D" id="1.20.120.1200">
    <property type="entry name" value="NADH-ubiquinone/plastoquinone oxidoreductase chain 6, subunit NuoJ"/>
    <property type="match status" value="1"/>
</dbReference>
<evidence type="ECO:0000313" key="4">
    <source>
        <dbReference type="EMBL" id="CBW75670.1"/>
    </source>
</evidence>
<keyword evidence="2" id="KW-0520">NAD</keyword>
<dbReference type="PANTHER" id="PTHR33269:SF17">
    <property type="entry name" value="NADH-UBIQUINONE OXIDOREDUCTASE CHAIN 6"/>
    <property type="match status" value="1"/>
</dbReference>
<dbReference type="GO" id="GO:0016491">
    <property type="term" value="F:oxidoreductase activity"/>
    <property type="evidence" value="ECO:0007669"/>
    <property type="project" value="UniProtKB-KW"/>
</dbReference>
<evidence type="ECO:0000313" key="5">
    <source>
        <dbReference type="Proteomes" id="UP000007437"/>
    </source>
</evidence>
<feature type="compositionally biased region" description="Basic and acidic residues" evidence="3">
    <location>
        <begin position="10"/>
        <end position="26"/>
    </location>
</feature>
<reference evidence="4 5" key="1">
    <citation type="journal article" date="2011" name="J. Bacteriol.">
        <title>Complete genome sequence of Burkholderia rhizoxinica, an endosymbiont of Rhizopus microsporus.</title>
        <authorList>
            <person name="Lackner G."/>
            <person name="Moebius N."/>
            <person name="Partida-Martinez L."/>
            <person name="Hertweck C."/>
        </authorList>
    </citation>
    <scope>NUCLEOTIDE SEQUENCE [LARGE SCALE GENOMIC DNA]</scope>
    <source>
        <strain evidence="5">DSM 19002 / CIP 109453 / HKI 454</strain>
    </source>
</reference>
<name>E5AST8_MYCRK</name>
<protein>
    <recommendedName>
        <fullName evidence="2">NADH-quinone oxidoreductase subunit J</fullName>
        <ecNumber evidence="2">7.1.1.-</ecNumber>
    </recommendedName>
</protein>
<dbReference type="STRING" id="882378.RBRH_02534"/>
<dbReference type="GO" id="GO:0005886">
    <property type="term" value="C:plasma membrane"/>
    <property type="evidence" value="ECO:0007669"/>
    <property type="project" value="UniProtKB-SubCell"/>
</dbReference>
<dbReference type="AlphaFoldDB" id="E5AST8"/>
<dbReference type="PANTHER" id="PTHR33269">
    <property type="entry name" value="NADH-UBIQUINONE OXIDOREDUCTASE CHAIN 6"/>
    <property type="match status" value="1"/>
</dbReference>
<dbReference type="eggNOG" id="COG0839">
    <property type="taxonomic scope" value="Bacteria"/>
</dbReference>
<organism evidence="4 5">
    <name type="scientific">Mycetohabitans rhizoxinica (strain DSM 19002 / CIP 109453 / HKI 454)</name>
    <name type="common">Paraburkholderia rhizoxinica</name>
    <dbReference type="NCBI Taxonomy" id="882378"/>
    <lineage>
        <taxon>Bacteria</taxon>
        <taxon>Pseudomonadati</taxon>
        <taxon>Pseudomonadota</taxon>
        <taxon>Betaproteobacteria</taxon>
        <taxon>Burkholderiales</taxon>
        <taxon>Burkholderiaceae</taxon>
        <taxon>Mycetohabitans</taxon>
    </lineage>
</organism>
<keyword evidence="2" id="KW-1133">Transmembrane helix</keyword>
<feature type="transmembrane region" description="Helical" evidence="2">
    <location>
        <begin position="126"/>
        <end position="146"/>
    </location>
</feature>
<comment type="subcellular location">
    <subcellularLocation>
        <location evidence="2">Cell membrane</location>
        <topology evidence="2">Multi-pass membrane protein</topology>
    </subcellularLocation>
</comment>
<feature type="transmembrane region" description="Helical" evidence="2">
    <location>
        <begin position="186"/>
        <end position="209"/>
    </location>
</feature>
<comment type="catalytic activity">
    <reaction evidence="2">
        <text>a quinone + NADH + 5 H(+)(in) = a quinol + NAD(+) + 4 H(+)(out)</text>
        <dbReference type="Rhea" id="RHEA:57888"/>
        <dbReference type="ChEBI" id="CHEBI:15378"/>
        <dbReference type="ChEBI" id="CHEBI:24646"/>
        <dbReference type="ChEBI" id="CHEBI:57540"/>
        <dbReference type="ChEBI" id="CHEBI:57945"/>
        <dbReference type="ChEBI" id="CHEBI:132124"/>
    </reaction>
</comment>
<comment type="similarity">
    <text evidence="1 2">Belongs to the complex I subunit 6 family.</text>
</comment>
<dbReference type="GO" id="GO:0048038">
    <property type="term" value="F:quinone binding"/>
    <property type="evidence" value="ECO:0007669"/>
    <property type="project" value="UniProtKB-UniRule"/>
</dbReference>
<feature type="compositionally biased region" description="Polar residues" evidence="3">
    <location>
        <begin position="245"/>
        <end position="255"/>
    </location>
</feature>
<dbReference type="HOGENOM" id="CLU_085957_5_0_4"/>
<keyword evidence="2" id="KW-0874">Quinone</keyword>
<feature type="transmembrane region" description="Helical" evidence="2">
    <location>
        <begin position="90"/>
        <end position="114"/>
    </location>
</feature>
<dbReference type="GO" id="GO:0008137">
    <property type="term" value="F:NADH dehydrogenase (ubiquinone) activity"/>
    <property type="evidence" value="ECO:0007669"/>
    <property type="project" value="UniProtKB-UniRule"/>
</dbReference>
<dbReference type="EMBL" id="FR687359">
    <property type="protein sequence ID" value="CBW75670.1"/>
    <property type="molecule type" value="Genomic_DNA"/>
</dbReference>
<sequence>MRRRRRPTHRTGERRGARRPDARYDNDTPNDDPVNMEFTTVLFYIFALLMTVSGLKVITARNPVSSALFLVLAFFNAAAIWMLLEAEFLAILLVLVYVGAVMVLFLFVVMMLDINLDVLRRDFRRFVPVATIVGAIIVIETALILWHGYGATVSPVHDAVQATQAAGAGGALSNTRMIGRIIYSDYIFAFEVAGLVLLVAIVAALALTIRDGKDVKRQRVSEQVRVRREDRVRLVRMAAEKQAPDASTQPATPGNTGAGAVGDTR</sequence>
<feature type="region of interest" description="Disordered" evidence="3">
    <location>
        <begin position="238"/>
        <end position="265"/>
    </location>
</feature>
<comment type="function">
    <text evidence="2">NDH-1 shuttles electrons from NADH, via FMN and iron-sulfur (Fe-S) centers, to quinones in the respiratory chain. Couples the redox reaction to proton translocation (for every two electrons transferred, four hydrogen ions are translocated across the cytoplasmic membrane), and thus conserves the redox energy in a proton gradient.</text>
</comment>
<dbReference type="NCBIfam" id="NF005164">
    <property type="entry name" value="PRK06638.1-4"/>
    <property type="match status" value="1"/>
</dbReference>
<dbReference type="Proteomes" id="UP000007437">
    <property type="component" value="Chromosome"/>
</dbReference>
<keyword evidence="4" id="KW-0560">Oxidoreductase</keyword>
<keyword evidence="2" id="KW-0472">Membrane</keyword>
<dbReference type="InterPro" id="IPR042106">
    <property type="entry name" value="Nuo/plastoQ_OxRdtase_6_NuoJ"/>
</dbReference>
<feature type="compositionally biased region" description="Gly residues" evidence="3">
    <location>
        <begin position="256"/>
        <end position="265"/>
    </location>
</feature>
<feature type="transmembrane region" description="Helical" evidence="2">
    <location>
        <begin position="66"/>
        <end position="84"/>
    </location>
</feature>
<evidence type="ECO:0000256" key="3">
    <source>
        <dbReference type="SAM" id="MobiDB-lite"/>
    </source>
</evidence>
<gene>
    <name evidence="4" type="ordered locus">RBRH_02534</name>
</gene>
<dbReference type="Pfam" id="PF00499">
    <property type="entry name" value="Oxidored_q3"/>
    <property type="match status" value="1"/>
</dbReference>
<dbReference type="EC" id="7.1.1.-" evidence="2"/>
<proteinExistence type="inferred from homology"/>